<keyword evidence="3" id="KW-1185">Reference proteome</keyword>
<accession>A0ABD3HMH3</accession>
<evidence type="ECO:0000313" key="2">
    <source>
        <dbReference type="EMBL" id="KAL3692808.1"/>
    </source>
</evidence>
<protein>
    <submittedName>
        <fullName evidence="2">Uncharacterized protein</fullName>
    </submittedName>
</protein>
<keyword evidence="1" id="KW-1133">Transmembrane helix</keyword>
<evidence type="ECO:0000313" key="3">
    <source>
        <dbReference type="Proteomes" id="UP001633002"/>
    </source>
</evidence>
<keyword evidence="1" id="KW-0472">Membrane</keyword>
<organism evidence="2 3">
    <name type="scientific">Riccia sorocarpa</name>
    <dbReference type="NCBI Taxonomy" id="122646"/>
    <lineage>
        <taxon>Eukaryota</taxon>
        <taxon>Viridiplantae</taxon>
        <taxon>Streptophyta</taxon>
        <taxon>Embryophyta</taxon>
        <taxon>Marchantiophyta</taxon>
        <taxon>Marchantiopsida</taxon>
        <taxon>Marchantiidae</taxon>
        <taxon>Marchantiales</taxon>
        <taxon>Ricciaceae</taxon>
        <taxon>Riccia</taxon>
    </lineage>
</organism>
<name>A0ABD3HMH3_9MARC</name>
<keyword evidence="1" id="KW-0812">Transmembrane</keyword>
<gene>
    <name evidence="2" type="ORF">R1sor_006459</name>
</gene>
<dbReference type="AlphaFoldDB" id="A0ABD3HMH3"/>
<dbReference type="EMBL" id="JBJQOH010000003">
    <property type="protein sequence ID" value="KAL3692808.1"/>
    <property type="molecule type" value="Genomic_DNA"/>
</dbReference>
<comment type="caution">
    <text evidence="2">The sequence shown here is derived from an EMBL/GenBank/DDBJ whole genome shotgun (WGS) entry which is preliminary data.</text>
</comment>
<feature type="transmembrane region" description="Helical" evidence="1">
    <location>
        <begin position="86"/>
        <end position="105"/>
    </location>
</feature>
<sequence length="215" mass="25444">MNEYDYMSVGEWNEETAEEIESEEQTIEERTCGWRELNGLRWFSKIPAVPQPIVVNWNRINQETETTLLHQWKASAAATMKKRPRLSLEGMYILLTYCIVYRIVYRHGRLRTKVKKKAKSENQRRRVSVLGGEKYEEALTVLEEQYTNGKEAAEYIRAIDAGKYAHYALKLSRYGRVTSNAVECMNAAFLKLRVYVAKRLIFELWTYMMHCFYER</sequence>
<proteinExistence type="predicted"/>
<reference evidence="2 3" key="1">
    <citation type="submission" date="2024-09" db="EMBL/GenBank/DDBJ databases">
        <title>Chromosome-scale assembly of Riccia sorocarpa.</title>
        <authorList>
            <person name="Paukszto L."/>
        </authorList>
    </citation>
    <scope>NUCLEOTIDE SEQUENCE [LARGE SCALE GENOMIC DNA]</scope>
    <source>
        <strain evidence="2">LP-2024</strain>
        <tissue evidence="2">Aerial parts of the thallus</tissue>
    </source>
</reference>
<dbReference type="Proteomes" id="UP001633002">
    <property type="component" value="Unassembled WGS sequence"/>
</dbReference>
<evidence type="ECO:0000256" key="1">
    <source>
        <dbReference type="SAM" id="Phobius"/>
    </source>
</evidence>